<dbReference type="UniPathway" id="UPA00244">
    <property type="reaction ID" value="UER00311"/>
</dbReference>
<evidence type="ECO:0000256" key="5">
    <source>
        <dbReference type="ARBA" id="ARBA00022605"/>
    </source>
</evidence>
<dbReference type="Gene3D" id="3.90.1150.10">
    <property type="entry name" value="Aspartate Aminotransferase, domain 1"/>
    <property type="match status" value="1"/>
</dbReference>
<keyword evidence="5 12" id="KW-0028">Amino-acid biosynthesis</keyword>
<evidence type="ECO:0000256" key="10">
    <source>
        <dbReference type="ARBA" id="ARBA00047630"/>
    </source>
</evidence>
<feature type="binding site" evidence="12">
    <location>
        <position position="104"/>
    </location>
    <ligand>
        <name>pyridoxal 5'-phosphate</name>
        <dbReference type="ChEBI" id="CHEBI:597326"/>
    </ligand>
</feature>
<evidence type="ECO:0000256" key="1">
    <source>
        <dbReference type="ARBA" id="ARBA00004915"/>
    </source>
</evidence>
<evidence type="ECO:0000256" key="12">
    <source>
        <dbReference type="HAMAP-Rule" id="MF_00160"/>
    </source>
</evidence>
<evidence type="ECO:0000256" key="6">
    <source>
        <dbReference type="ARBA" id="ARBA00022679"/>
    </source>
</evidence>
<feature type="binding site" evidence="12">
    <location>
        <position position="9"/>
    </location>
    <ligand>
        <name>L-glutamate</name>
        <dbReference type="ChEBI" id="CHEBI:29985"/>
    </ligand>
</feature>
<dbReference type="InterPro" id="IPR015424">
    <property type="entry name" value="PyrdxlP-dep_Trfase"/>
</dbReference>
<feature type="modified residue" description="N6-(pyridoxal phosphate)lysine" evidence="12">
    <location>
        <position position="211"/>
    </location>
</feature>
<dbReference type="KEGG" id="kct:CDEE_0716"/>
<dbReference type="InterPro" id="IPR000192">
    <property type="entry name" value="Aminotrans_V_dom"/>
</dbReference>
<feature type="binding site" evidence="12">
    <location>
        <position position="42"/>
    </location>
    <ligand>
        <name>L-glutamate</name>
        <dbReference type="ChEBI" id="CHEBI:29985"/>
    </ligand>
</feature>
<evidence type="ECO:0000256" key="7">
    <source>
        <dbReference type="ARBA" id="ARBA00022898"/>
    </source>
</evidence>
<comment type="pathway">
    <text evidence="2 12">Amino-acid biosynthesis; L-serine biosynthesis; L-serine from 3-phospho-D-glycerate: step 2/3.</text>
</comment>
<dbReference type="FunFam" id="3.40.640.10:FF:000010">
    <property type="entry name" value="Phosphoserine aminotransferase"/>
    <property type="match status" value="1"/>
</dbReference>
<dbReference type="EC" id="2.6.1.52" evidence="12"/>
<dbReference type="SUPFAM" id="SSF53383">
    <property type="entry name" value="PLP-dependent transferases"/>
    <property type="match status" value="1"/>
</dbReference>
<feature type="domain" description="Aminotransferase class V" evidence="13">
    <location>
        <begin position="4"/>
        <end position="361"/>
    </location>
</feature>
<evidence type="ECO:0000256" key="9">
    <source>
        <dbReference type="ARBA" id="ARBA00023299"/>
    </source>
</evidence>
<comment type="function">
    <text evidence="12">Catalyzes the reversible conversion of 3-phosphohydroxypyruvate to phosphoserine and of 3-hydroxy-2-oxo-4-phosphonooxybutanoate to phosphohydroxythreonine.</text>
</comment>
<accession>M1M6K8</accession>
<evidence type="ECO:0000256" key="4">
    <source>
        <dbReference type="ARBA" id="ARBA00022576"/>
    </source>
</evidence>
<dbReference type="GO" id="GO:0005737">
    <property type="term" value="C:cytoplasm"/>
    <property type="evidence" value="ECO:0007669"/>
    <property type="project" value="UniProtKB-SubCell"/>
</dbReference>
<dbReference type="GO" id="GO:0004648">
    <property type="term" value="F:O-phospho-L-serine:2-oxoglutarate aminotransferase activity"/>
    <property type="evidence" value="ECO:0007669"/>
    <property type="project" value="UniProtKB-UniRule"/>
</dbReference>
<feature type="binding site" evidence="12">
    <location>
        <position position="163"/>
    </location>
    <ligand>
        <name>pyridoxal 5'-phosphate</name>
        <dbReference type="ChEBI" id="CHEBI:597326"/>
    </ligand>
</feature>
<dbReference type="AlphaFoldDB" id="M1M6K8"/>
<evidence type="ECO:0000313" key="14">
    <source>
        <dbReference type="EMBL" id="AGF47715.1"/>
    </source>
</evidence>
<protein>
    <recommendedName>
        <fullName evidence="12">Phosphoserine aminotransferase</fullName>
        <ecNumber evidence="12">2.6.1.52</ecNumber>
    </recommendedName>
    <alternativeName>
        <fullName evidence="12">Phosphohydroxythreonine aminotransferase</fullName>
        <shortName evidence="12">PSAT</shortName>
    </alternativeName>
</protein>
<comment type="subcellular location">
    <subcellularLocation>
        <location evidence="12">Cytoplasm</location>
    </subcellularLocation>
</comment>
<comment type="caution">
    <text evidence="12">Lacks conserved residue(s) required for the propagation of feature annotation.</text>
</comment>
<feature type="binding site" evidence="12">
    <location>
        <position position="187"/>
    </location>
    <ligand>
        <name>pyridoxal 5'-phosphate</name>
        <dbReference type="ChEBI" id="CHEBI:597326"/>
    </ligand>
</feature>
<dbReference type="InterPro" id="IPR022278">
    <property type="entry name" value="Pser_aminoTfrase"/>
</dbReference>
<dbReference type="InterPro" id="IPR020578">
    <property type="entry name" value="Aminotrans_V_PyrdxlP_BS"/>
</dbReference>
<dbReference type="EMBL" id="CP003804">
    <property type="protein sequence ID" value="AGF47715.1"/>
    <property type="molecule type" value="Genomic_DNA"/>
</dbReference>
<dbReference type="Gene3D" id="3.40.640.10">
    <property type="entry name" value="Type I PLP-dependent aspartate aminotransferase-like (Major domain)"/>
    <property type="match status" value="1"/>
</dbReference>
<dbReference type="eggNOG" id="COG1932">
    <property type="taxonomic scope" value="Bacteria"/>
</dbReference>
<evidence type="ECO:0000259" key="13">
    <source>
        <dbReference type="Pfam" id="PF00266"/>
    </source>
</evidence>
<name>M1M6K8_9PROT</name>
<dbReference type="PIRSF" id="PIRSF000525">
    <property type="entry name" value="SerC"/>
    <property type="match status" value="1"/>
</dbReference>
<keyword evidence="4 12" id="KW-0032">Aminotransferase</keyword>
<dbReference type="GO" id="GO:0006564">
    <property type="term" value="P:L-serine biosynthetic process"/>
    <property type="evidence" value="ECO:0007669"/>
    <property type="project" value="UniProtKB-UniRule"/>
</dbReference>
<dbReference type="Proteomes" id="UP000011686">
    <property type="component" value="Chromosome"/>
</dbReference>
<evidence type="ECO:0000256" key="3">
    <source>
        <dbReference type="ARBA" id="ARBA00006904"/>
    </source>
</evidence>
<dbReference type="GO" id="GO:0008615">
    <property type="term" value="P:pyridoxine biosynthetic process"/>
    <property type="evidence" value="ECO:0007669"/>
    <property type="project" value="UniProtKB-UniRule"/>
</dbReference>
<dbReference type="STRING" id="1208918.CDEE_0716"/>
<keyword evidence="7 12" id="KW-0663">Pyridoxal phosphate</keyword>
<organism evidence="14 15">
    <name type="scientific">Candidatus Kinetoplastidibacterium crithidiae TCC036E</name>
    <dbReference type="NCBI Taxonomy" id="1208918"/>
    <lineage>
        <taxon>Bacteria</taxon>
        <taxon>Pseudomonadati</taxon>
        <taxon>Pseudomonadota</taxon>
        <taxon>Betaproteobacteria</taxon>
        <taxon>Candidatus Kinetoplastidibacterium</taxon>
    </lineage>
</organism>
<evidence type="ECO:0000256" key="11">
    <source>
        <dbReference type="ARBA" id="ARBA00049007"/>
    </source>
</evidence>
<dbReference type="PATRIC" id="fig|1208918.3.peg.415"/>
<gene>
    <name evidence="12" type="primary">serC</name>
    <name evidence="14" type="ORF">CDEE_0716</name>
</gene>
<comment type="pathway">
    <text evidence="1 12">Cofactor biosynthesis; pyridoxine 5'-phosphate biosynthesis; pyridoxine 5'-phosphate from D-erythrose 4-phosphate: step 3/5.</text>
</comment>
<keyword evidence="6 12" id="KW-0808">Transferase</keyword>
<comment type="cofactor">
    <cofactor evidence="12">
        <name>pyridoxal 5'-phosphate</name>
        <dbReference type="ChEBI" id="CHEBI:597326"/>
    </cofactor>
    <text evidence="12">Binds 1 pyridoxal phosphate per subunit.</text>
</comment>
<dbReference type="InterPro" id="IPR015421">
    <property type="entry name" value="PyrdxlP-dep_Trfase_major"/>
</dbReference>
<comment type="subunit">
    <text evidence="12">Homodimer.</text>
</comment>
<dbReference type="InterPro" id="IPR015422">
    <property type="entry name" value="PyrdxlP-dep_Trfase_small"/>
</dbReference>
<proteinExistence type="inferred from homology"/>
<evidence type="ECO:0000313" key="15">
    <source>
        <dbReference type="Proteomes" id="UP000011686"/>
    </source>
</evidence>
<dbReference type="UniPathway" id="UPA00135">
    <property type="reaction ID" value="UER00197"/>
</dbReference>
<keyword evidence="8 12" id="KW-0664">Pyridoxine biosynthesis</keyword>
<keyword evidence="9 12" id="KW-0718">Serine biosynthesis</keyword>
<dbReference type="FunFam" id="3.90.1150.10:FF:000006">
    <property type="entry name" value="Phosphoserine aminotransferase"/>
    <property type="match status" value="1"/>
</dbReference>
<dbReference type="GO" id="GO:0030170">
    <property type="term" value="F:pyridoxal phosphate binding"/>
    <property type="evidence" value="ECO:0007669"/>
    <property type="project" value="UniProtKB-UniRule"/>
</dbReference>
<comment type="catalytic activity">
    <reaction evidence="11 12">
        <text>O-phospho-L-serine + 2-oxoglutarate = 3-phosphooxypyruvate + L-glutamate</text>
        <dbReference type="Rhea" id="RHEA:14329"/>
        <dbReference type="ChEBI" id="CHEBI:16810"/>
        <dbReference type="ChEBI" id="CHEBI:18110"/>
        <dbReference type="ChEBI" id="CHEBI:29985"/>
        <dbReference type="ChEBI" id="CHEBI:57524"/>
        <dbReference type="EC" id="2.6.1.52"/>
    </reaction>
</comment>
<dbReference type="PANTHER" id="PTHR43247:SF1">
    <property type="entry name" value="PHOSPHOSERINE AMINOTRANSFERASE"/>
    <property type="match status" value="1"/>
</dbReference>
<dbReference type="NCBIfam" id="NF003764">
    <property type="entry name" value="PRK05355.1"/>
    <property type="match status" value="1"/>
</dbReference>
<evidence type="ECO:0000256" key="2">
    <source>
        <dbReference type="ARBA" id="ARBA00005099"/>
    </source>
</evidence>
<evidence type="ECO:0000256" key="8">
    <source>
        <dbReference type="ARBA" id="ARBA00023096"/>
    </source>
</evidence>
<comment type="catalytic activity">
    <reaction evidence="10 12">
        <text>4-(phosphooxy)-L-threonine + 2-oxoglutarate = (R)-3-hydroxy-2-oxo-4-phosphooxybutanoate + L-glutamate</text>
        <dbReference type="Rhea" id="RHEA:16573"/>
        <dbReference type="ChEBI" id="CHEBI:16810"/>
        <dbReference type="ChEBI" id="CHEBI:29985"/>
        <dbReference type="ChEBI" id="CHEBI:58452"/>
        <dbReference type="ChEBI" id="CHEBI:58538"/>
        <dbReference type="EC" id="2.6.1.52"/>
    </reaction>
</comment>
<keyword evidence="12" id="KW-0963">Cytoplasm</keyword>
<keyword evidence="15" id="KW-1185">Reference proteome</keyword>
<reference evidence="14 15" key="1">
    <citation type="journal article" date="2013" name="Genome Biol. Evol.">
        <title>Genome evolution and phylogenomic analysis of candidatus kinetoplastibacterium, the betaproteobacterial endosymbionts of strigomonas and angomonas.</title>
        <authorList>
            <person name="Alves J.M."/>
            <person name="Serrano M.G."/>
            <person name="Maia da Silva F."/>
            <person name="Voegtly L.J."/>
            <person name="Matveyev A.V."/>
            <person name="Teixeira M.M."/>
            <person name="Camargo E.P."/>
            <person name="Buck G.A."/>
        </authorList>
    </citation>
    <scope>NUCLEOTIDE SEQUENCE [LARGE SCALE GENOMIC DNA]</scope>
    <source>
        <strain evidence="14 15">TCC036E</strain>
    </source>
</reference>
<dbReference type="HAMAP" id="MF_00160">
    <property type="entry name" value="SerC_aminotrans_5"/>
    <property type="match status" value="1"/>
</dbReference>
<dbReference type="Pfam" id="PF00266">
    <property type="entry name" value="Aminotran_5"/>
    <property type="match status" value="1"/>
</dbReference>
<feature type="binding site" evidence="12">
    <location>
        <position position="210"/>
    </location>
    <ligand>
        <name>pyridoxal 5'-phosphate</name>
        <dbReference type="ChEBI" id="CHEBI:597326"/>
    </ligand>
</feature>
<dbReference type="PANTHER" id="PTHR43247">
    <property type="entry name" value="PHOSPHOSERINE AMINOTRANSFERASE"/>
    <property type="match status" value="1"/>
</dbReference>
<dbReference type="RefSeq" id="WP_015238443.1">
    <property type="nucleotide sequence ID" value="NC_020283.1"/>
</dbReference>
<dbReference type="HOGENOM" id="CLU_034866_0_2_4"/>
<comment type="similarity">
    <text evidence="3 12">Belongs to the class-V pyridoxal-phosphate-dependent aminotransferase family. SerC subfamily.</text>
</comment>
<sequence>MDQIWNFSSGPAALPKSVLEQISHDVINWNDTGFSILEMSHRSDYFANICYEAEYDLRGLLNLSNDYAIIFTHAGGHGANAFVPMNLMARCYSRNADFIVSGHWSYTSYLEAKKYGNVRIAADNNSILNHNNLKYKTRRWMPLLENWKLSKESSYIHLCSNETIDGIEFIDWPILSDMSVDSVLVVDASSNFLTRPLAIERTGLVFSCAQKNIGVAGLTVVIIRKDLLEKFLPSCPSSFNYTNIFKANSLYSTPPIFPIYVAGLMFKWLKTKGGLSIVAEENRVKSSVFYDYLDSTDFYQNEVERSVRSRVNIPFMIKDNVLTNVFLSEAKKLGLINLNGHRTVGGLRASIYNAMSMSGVLSLIKYMRDFECHYG</sequence>
<dbReference type="PROSITE" id="PS00595">
    <property type="entry name" value="AA_TRANSFER_CLASS_5"/>
    <property type="match status" value="1"/>
</dbReference>